<evidence type="ECO:0000313" key="1">
    <source>
        <dbReference type="EMBL" id="KAI3815683.1"/>
    </source>
</evidence>
<reference evidence="2" key="1">
    <citation type="journal article" date="2022" name="Mol. Ecol. Resour.">
        <title>The genomes of chicory, endive, great burdock and yacon provide insights into Asteraceae palaeo-polyploidization history and plant inulin production.</title>
        <authorList>
            <person name="Fan W."/>
            <person name="Wang S."/>
            <person name="Wang H."/>
            <person name="Wang A."/>
            <person name="Jiang F."/>
            <person name="Liu H."/>
            <person name="Zhao H."/>
            <person name="Xu D."/>
            <person name="Zhang Y."/>
        </authorList>
    </citation>
    <scope>NUCLEOTIDE SEQUENCE [LARGE SCALE GENOMIC DNA]</scope>
    <source>
        <strain evidence="2">cv. Yunnan</strain>
    </source>
</reference>
<dbReference type="EMBL" id="CM042022">
    <property type="protein sequence ID" value="KAI3815683.1"/>
    <property type="molecule type" value="Genomic_DNA"/>
</dbReference>
<evidence type="ECO:0000313" key="2">
    <source>
        <dbReference type="Proteomes" id="UP001056120"/>
    </source>
</evidence>
<keyword evidence="2" id="KW-1185">Reference proteome</keyword>
<accession>A0ACB9J6X3</accession>
<proteinExistence type="predicted"/>
<dbReference type="Proteomes" id="UP001056120">
    <property type="component" value="Linkage Group LG05"/>
</dbReference>
<name>A0ACB9J6X3_9ASTR</name>
<sequence>MSLAQLMRFISLPILTSYNHGFRSCGDLIHINVHYQLKIWIFENLNKCNSCTLNKYARIIAHAFTSEFNLLAYTEPEWKGDALQYRDIVDFLNRSRISYAISADPIVSRPYLEQFWETAEHDCTVNPNVIRLPWQDMTSPFLRTPLDESCNSEISPLTQQLILTTLWMDIGGSLWDTSV</sequence>
<organism evidence="1 2">
    <name type="scientific">Smallanthus sonchifolius</name>
    <dbReference type="NCBI Taxonomy" id="185202"/>
    <lineage>
        <taxon>Eukaryota</taxon>
        <taxon>Viridiplantae</taxon>
        <taxon>Streptophyta</taxon>
        <taxon>Embryophyta</taxon>
        <taxon>Tracheophyta</taxon>
        <taxon>Spermatophyta</taxon>
        <taxon>Magnoliopsida</taxon>
        <taxon>eudicotyledons</taxon>
        <taxon>Gunneridae</taxon>
        <taxon>Pentapetalae</taxon>
        <taxon>asterids</taxon>
        <taxon>campanulids</taxon>
        <taxon>Asterales</taxon>
        <taxon>Asteraceae</taxon>
        <taxon>Asteroideae</taxon>
        <taxon>Heliantheae alliance</taxon>
        <taxon>Millerieae</taxon>
        <taxon>Smallanthus</taxon>
    </lineage>
</organism>
<protein>
    <submittedName>
        <fullName evidence="1">Uncharacterized protein</fullName>
    </submittedName>
</protein>
<reference evidence="1 2" key="2">
    <citation type="journal article" date="2022" name="Mol. Ecol. Resour.">
        <title>The genomes of chicory, endive, great burdock and yacon provide insights into Asteraceae paleo-polyploidization history and plant inulin production.</title>
        <authorList>
            <person name="Fan W."/>
            <person name="Wang S."/>
            <person name="Wang H."/>
            <person name="Wang A."/>
            <person name="Jiang F."/>
            <person name="Liu H."/>
            <person name="Zhao H."/>
            <person name="Xu D."/>
            <person name="Zhang Y."/>
        </authorList>
    </citation>
    <scope>NUCLEOTIDE SEQUENCE [LARGE SCALE GENOMIC DNA]</scope>
    <source>
        <strain evidence="2">cv. Yunnan</strain>
        <tissue evidence="1">Leaves</tissue>
    </source>
</reference>
<comment type="caution">
    <text evidence="1">The sequence shown here is derived from an EMBL/GenBank/DDBJ whole genome shotgun (WGS) entry which is preliminary data.</text>
</comment>
<gene>
    <name evidence="1" type="ORF">L1987_15362</name>
</gene>